<organism evidence="3 4">
    <name type="scientific">Tanacetum coccineum</name>
    <dbReference type="NCBI Taxonomy" id="301880"/>
    <lineage>
        <taxon>Eukaryota</taxon>
        <taxon>Viridiplantae</taxon>
        <taxon>Streptophyta</taxon>
        <taxon>Embryophyta</taxon>
        <taxon>Tracheophyta</taxon>
        <taxon>Spermatophyta</taxon>
        <taxon>Magnoliopsida</taxon>
        <taxon>eudicotyledons</taxon>
        <taxon>Gunneridae</taxon>
        <taxon>Pentapetalae</taxon>
        <taxon>asterids</taxon>
        <taxon>campanulids</taxon>
        <taxon>Asterales</taxon>
        <taxon>Asteraceae</taxon>
        <taxon>Asteroideae</taxon>
        <taxon>Anthemideae</taxon>
        <taxon>Anthemidinae</taxon>
        <taxon>Tanacetum</taxon>
    </lineage>
</organism>
<dbReference type="PANTHER" id="PTHR33116:SF79">
    <property type="entry name" value="REVERSE TRANSCRIPTASE DOMAIN, ZINC FINGER, CCHC-TYPE-RELATED"/>
    <property type="match status" value="1"/>
</dbReference>
<keyword evidence="4" id="KW-1185">Reference proteome</keyword>
<dbReference type="EMBL" id="BQNB010020470">
    <property type="protein sequence ID" value="GJT96325.1"/>
    <property type="molecule type" value="Genomic_DNA"/>
</dbReference>
<feature type="domain" description="Reverse transcriptase zinc-binding" evidence="2">
    <location>
        <begin position="573"/>
        <end position="639"/>
    </location>
</feature>
<dbReference type="PANTHER" id="PTHR33116">
    <property type="entry name" value="REVERSE TRANSCRIPTASE ZINC-BINDING DOMAIN-CONTAINING PROTEIN-RELATED-RELATED"/>
    <property type="match status" value="1"/>
</dbReference>
<comment type="caution">
    <text evidence="3">The sequence shown here is derived from an EMBL/GenBank/DDBJ whole genome shotgun (WGS) entry which is preliminary data.</text>
</comment>
<reference evidence="3" key="2">
    <citation type="submission" date="2022-01" db="EMBL/GenBank/DDBJ databases">
        <authorList>
            <person name="Yamashiro T."/>
            <person name="Shiraishi A."/>
            <person name="Satake H."/>
            <person name="Nakayama K."/>
        </authorList>
    </citation>
    <scope>NUCLEOTIDE SEQUENCE</scope>
</reference>
<dbReference type="Proteomes" id="UP001151760">
    <property type="component" value="Unassembled WGS sequence"/>
</dbReference>
<feature type="compositionally biased region" description="Basic and acidic residues" evidence="1">
    <location>
        <begin position="1"/>
        <end position="13"/>
    </location>
</feature>
<accession>A0ABQ5I8E0</accession>
<protein>
    <submittedName>
        <fullName evidence="3">Ribonuclease H protein</fullName>
    </submittedName>
</protein>
<evidence type="ECO:0000313" key="4">
    <source>
        <dbReference type="Proteomes" id="UP001151760"/>
    </source>
</evidence>
<name>A0ABQ5I8E0_9ASTR</name>
<feature type="region of interest" description="Disordered" evidence="1">
    <location>
        <begin position="1"/>
        <end position="45"/>
    </location>
</feature>
<evidence type="ECO:0000313" key="3">
    <source>
        <dbReference type="EMBL" id="GJT96325.1"/>
    </source>
</evidence>
<proteinExistence type="predicted"/>
<reference evidence="3" key="1">
    <citation type="journal article" date="2022" name="Int. J. Mol. Sci.">
        <title>Draft Genome of Tanacetum Coccineum: Genomic Comparison of Closely Related Tanacetum-Family Plants.</title>
        <authorList>
            <person name="Yamashiro T."/>
            <person name="Shiraishi A."/>
            <person name="Nakayama K."/>
            <person name="Satake H."/>
        </authorList>
    </citation>
    <scope>NUCLEOTIDE SEQUENCE</scope>
</reference>
<evidence type="ECO:0000256" key="1">
    <source>
        <dbReference type="SAM" id="MobiDB-lite"/>
    </source>
</evidence>
<evidence type="ECO:0000259" key="2">
    <source>
        <dbReference type="Pfam" id="PF13966"/>
    </source>
</evidence>
<sequence>MENITRGEKRDGRPTTSTTSGENRILKRRESNGDEDGEEVNNTDGIMSAAKDVKFQEAKKTVCSLKAWMLEFKTVTRRAIKKVLQKRRRSTRRAESDSKSCSINMEQVKEIGELIRVSWAKAEREKAKDVEAVEKEPEMLVDDQGIGEAGKKEWIISIIRVEQSDIIGKDFGFTQLVSSGNSGGIVMIWDVRSLTYKGRLGDERFVAVSVVALDRKLSDHCPIVLKDVDLDFGPRPFRVFDIWLEEKDIGHVVEEAWKVEVRSRRPDYRFRDKLKNVKAALKKWSKERFGLVNENIERLKNEAMKIKWDVEGDENSKFFHSYIKRRNYKSNIRGLTVNGLWCEDPSTIKAEMEYASLMEKDFSEGEILDAVRGCGGDKAPGPDDFNFKYIRKFWDILKSDFIRAIRWFGETMEISRAAEGLNAIIKEAVDKGVFRGIKVGRNNVVVSHLQYTDETIFFGEWNKENAKSLMCILKCFEEVSGLRVNYNKSKFYGVGANDVEMRDMARWMRCGVGEFPFTYLGLPIEENVRRVGAWNTVIEKLIVGTDRGGRFKKVATLPLEAEEKILNMDSGDEATTWNNWVPKKVNIFVWRALKGRLPVREELDKRGIDLDTVLCPSCGDMVESCSHSLVMCNFAMSVWEKIYSWWKIGNVNAFSIEEFFSFNGNANVPSHSSKM</sequence>
<gene>
    <name evidence="3" type="ORF">Tco_1091843</name>
</gene>
<dbReference type="InterPro" id="IPR026960">
    <property type="entry name" value="RVT-Znf"/>
</dbReference>
<dbReference type="Pfam" id="PF13966">
    <property type="entry name" value="zf-RVT"/>
    <property type="match status" value="1"/>
</dbReference>